<gene>
    <name evidence="5" type="ORF">BN1204_054160</name>
    <name evidence="4" type="ORF">NCLIV_054160</name>
</gene>
<feature type="chain" id="PRO_5007655393" description="Transmembrane protein" evidence="3">
    <location>
        <begin position="26"/>
        <end position="300"/>
    </location>
</feature>
<keyword evidence="3" id="KW-0732">Signal</keyword>
<name>F0VMP3_NEOCL</name>
<keyword evidence="2" id="KW-1133">Transmembrane helix</keyword>
<sequence length="300" mass="33704">MLLNRYLVCCVLVTLFHCIVTSVAGADATLNRPLFSKFAAPENSRDIRKFIVKAVQQRQIPPEHAGLLRCDQRVRNSPAGRQSASVDTPSAFRRDSGHRKVNSRHERRNMSLRRHGFSKRTTDNALSRQWGYEQAVSVAARRAPKTDLEIEGILKWTRPSDIRQARHATNRDASFLGRYKSIPQIDKPSSLFESAAITKSNGGQKDSGGQVKDTESHHLPSSLGYDKKRAPRTQSRQSLASSFRGLTNGFSFTFVLGICCMFLLLLAIICVFCQVRAVVRELWKLTDFLVSTNELPFVVV</sequence>
<evidence type="ECO:0000256" key="3">
    <source>
        <dbReference type="SAM" id="SignalP"/>
    </source>
</evidence>
<feature type="compositionally biased region" description="Polar residues" evidence="1">
    <location>
        <begin position="79"/>
        <end position="88"/>
    </location>
</feature>
<evidence type="ECO:0000256" key="1">
    <source>
        <dbReference type="SAM" id="MobiDB-lite"/>
    </source>
</evidence>
<dbReference type="InParanoid" id="F0VMP3"/>
<keyword evidence="6" id="KW-1185">Reference proteome</keyword>
<proteinExistence type="predicted"/>
<feature type="transmembrane region" description="Helical" evidence="2">
    <location>
        <begin position="250"/>
        <end position="275"/>
    </location>
</feature>
<evidence type="ECO:0000313" key="5">
    <source>
        <dbReference type="EMBL" id="CEL69712.1"/>
    </source>
</evidence>
<feature type="compositionally biased region" description="Basic residues" evidence="1">
    <location>
        <begin position="96"/>
        <end position="118"/>
    </location>
</feature>
<evidence type="ECO:0000313" key="4">
    <source>
        <dbReference type="EMBL" id="CBZ54989.1"/>
    </source>
</evidence>
<evidence type="ECO:0008006" key="7">
    <source>
        <dbReference type="Google" id="ProtNLM"/>
    </source>
</evidence>
<evidence type="ECO:0000313" key="6">
    <source>
        <dbReference type="Proteomes" id="UP000007494"/>
    </source>
</evidence>
<organism evidence="4 6">
    <name type="scientific">Neospora caninum (strain Liverpool)</name>
    <dbReference type="NCBI Taxonomy" id="572307"/>
    <lineage>
        <taxon>Eukaryota</taxon>
        <taxon>Sar</taxon>
        <taxon>Alveolata</taxon>
        <taxon>Apicomplexa</taxon>
        <taxon>Conoidasida</taxon>
        <taxon>Coccidia</taxon>
        <taxon>Eucoccidiorida</taxon>
        <taxon>Eimeriorina</taxon>
        <taxon>Sarcocystidae</taxon>
        <taxon>Neospora</taxon>
    </lineage>
</organism>
<reference evidence="4" key="1">
    <citation type="submission" date="2011-02" db="EMBL/GenBank/DDBJ databases">
        <authorList>
            <person name="Aslett M."/>
        </authorList>
    </citation>
    <scope>NUCLEOTIDE SEQUENCE</scope>
    <source>
        <strain evidence="4">Liverpool</strain>
    </source>
</reference>
<accession>F0VMP3</accession>
<keyword evidence="2" id="KW-0812">Transmembrane</keyword>
<dbReference type="OrthoDB" id="10665812at2759"/>
<dbReference type="GeneID" id="13446706"/>
<reference evidence="5" key="4">
    <citation type="journal article" date="2015" name="PLoS ONE">
        <title>Comprehensive Evaluation of Toxoplasma gondii VEG and Neospora caninum LIV Genomes with Tachyzoite Stage Transcriptome and Proteome Defines Novel Transcript Features.</title>
        <authorList>
            <person name="Ramaprasad A."/>
            <person name="Mourier T."/>
            <person name="Naeem R."/>
            <person name="Malas T.B."/>
            <person name="Moussa E."/>
            <person name="Panigrahi A."/>
            <person name="Vermont S.J."/>
            <person name="Otto T.D."/>
            <person name="Wastling J."/>
            <person name="Pain A."/>
        </authorList>
    </citation>
    <scope>NUCLEOTIDE SEQUENCE</scope>
    <source>
        <strain evidence="5">Liverpool</strain>
    </source>
</reference>
<reference evidence="4" key="2">
    <citation type="submission" date="2011-03" db="EMBL/GenBank/DDBJ databases">
        <title>Comparative genomics and transcriptomics of Neospora caninum and Toxoplasma gondii.</title>
        <authorList>
            <person name="Reid A.J."/>
            <person name="Sohal A."/>
            <person name="Harris D."/>
            <person name="Quail M."/>
            <person name="Sanders M."/>
            <person name="Berriman M."/>
            <person name="Wastling J.M."/>
            <person name="Pain A."/>
        </authorList>
    </citation>
    <scope>NUCLEOTIDE SEQUENCE</scope>
    <source>
        <strain evidence="4">Liverpool</strain>
    </source>
</reference>
<protein>
    <recommendedName>
        <fullName evidence="7">Transmembrane protein</fullName>
    </recommendedName>
</protein>
<evidence type="ECO:0000256" key="2">
    <source>
        <dbReference type="SAM" id="Phobius"/>
    </source>
</evidence>
<dbReference type="EMBL" id="FR823392">
    <property type="protein sequence ID" value="CBZ54989.1"/>
    <property type="molecule type" value="Genomic_DNA"/>
</dbReference>
<reference evidence="6" key="3">
    <citation type="journal article" date="2012" name="PLoS Pathog.">
        <title>Comparative genomics of the apicomplexan parasites Toxoplasma gondii and Neospora caninum: Coccidia differing in host range and transmission strategy.</title>
        <authorList>
            <person name="Reid A.J."/>
            <person name="Vermont S.J."/>
            <person name="Cotton J.A."/>
            <person name="Harris D."/>
            <person name="Hill-Cawthorne G.A."/>
            <person name="Konen-Waisman S."/>
            <person name="Latham S.M."/>
            <person name="Mourier T."/>
            <person name="Norton R."/>
            <person name="Quail M.A."/>
            <person name="Sanders M."/>
            <person name="Shanmugam D."/>
            <person name="Sohal A."/>
            <person name="Wasmuth J.D."/>
            <person name="Brunk B."/>
            <person name="Grigg M.E."/>
            <person name="Howard J.C."/>
            <person name="Parkinson J."/>
            <person name="Roos D.S."/>
            <person name="Trees A.J."/>
            <person name="Berriman M."/>
            <person name="Pain A."/>
            <person name="Wastling J.M."/>
        </authorList>
    </citation>
    <scope>NUCLEOTIDE SEQUENCE [LARGE SCALE GENOMIC DNA]</scope>
    <source>
        <strain evidence="6">Liverpool</strain>
    </source>
</reference>
<dbReference type="EMBL" id="LN714486">
    <property type="protein sequence ID" value="CEL69712.1"/>
    <property type="molecule type" value="Genomic_DNA"/>
</dbReference>
<dbReference type="VEuPathDB" id="ToxoDB:NCLIV_054160"/>
<keyword evidence="2" id="KW-0472">Membrane</keyword>
<dbReference type="Proteomes" id="UP000007494">
    <property type="component" value="Chromosome XI"/>
</dbReference>
<feature type="signal peptide" evidence="3">
    <location>
        <begin position="1"/>
        <end position="25"/>
    </location>
</feature>
<feature type="region of interest" description="Disordered" evidence="1">
    <location>
        <begin position="200"/>
        <end position="232"/>
    </location>
</feature>
<feature type="region of interest" description="Disordered" evidence="1">
    <location>
        <begin position="76"/>
        <end position="120"/>
    </location>
</feature>
<dbReference type="RefSeq" id="XP_003885017.1">
    <property type="nucleotide sequence ID" value="XM_003884968.1"/>
</dbReference>
<dbReference type="AlphaFoldDB" id="F0VMP3"/>